<dbReference type="OrthoDB" id="495783at2"/>
<evidence type="ECO:0000313" key="1">
    <source>
        <dbReference type="EMBL" id="SOC35095.1"/>
    </source>
</evidence>
<sequence>MTGKILISACLMGQPVRYNGSAKPLLHEAVTRWREEGRLVVFCPELAGGFSVPRPPAEIERALDGRDVLDGSARVVEPSGRDVSQGFIEGARRALDVARANGCRHALLIDGSPSCGSGFLYDGSFSGTRHQGEGVTAAYLRRHGISVFSHAEIDRLVKALEDEEAGPK</sequence>
<reference evidence="1 2" key="1">
    <citation type="submission" date="2017-08" db="EMBL/GenBank/DDBJ databases">
        <authorList>
            <person name="de Groot N.N."/>
        </authorList>
    </citation>
    <scope>NUCLEOTIDE SEQUENCE [LARGE SCALE GENOMIC DNA]</scope>
    <source>
        <strain evidence="1 2">JC85</strain>
    </source>
</reference>
<protein>
    <submittedName>
        <fullName evidence="1">Uncharacterized protein YbbK</fullName>
    </submittedName>
</protein>
<evidence type="ECO:0000313" key="2">
    <source>
        <dbReference type="Proteomes" id="UP000219167"/>
    </source>
</evidence>
<dbReference type="PANTHER" id="PTHR30087:SF1">
    <property type="entry name" value="HYPOTHETICAL CYTOSOLIC PROTEIN"/>
    <property type="match status" value="1"/>
</dbReference>
<keyword evidence="2" id="KW-1185">Reference proteome</keyword>
<gene>
    <name evidence="1" type="ORF">SAMN05892877_101183</name>
</gene>
<dbReference type="AlphaFoldDB" id="A0A285TZL6"/>
<organism evidence="1 2">
    <name type="scientific">Rhizobium subbaraonis</name>
    <dbReference type="NCBI Taxonomy" id="908946"/>
    <lineage>
        <taxon>Bacteria</taxon>
        <taxon>Pseudomonadati</taxon>
        <taxon>Pseudomonadota</taxon>
        <taxon>Alphaproteobacteria</taxon>
        <taxon>Hyphomicrobiales</taxon>
        <taxon>Rhizobiaceae</taxon>
        <taxon>Rhizobium/Agrobacterium group</taxon>
        <taxon>Rhizobium</taxon>
    </lineage>
</organism>
<dbReference type="PANTHER" id="PTHR30087">
    <property type="entry name" value="INNER MEMBRANE PROTEIN"/>
    <property type="match status" value="1"/>
</dbReference>
<accession>A0A285TZL6</accession>
<dbReference type="Proteomes" id="UP000219167">
    <property type="component" value="Unassembled WGS sequence"/>
</dbReference>
<proteinExistence type="predicted"/>
<dbReference type="Pfam" id="PF04463">
    <property type="entry name" value="2-thiour_desulf"/>
    <property type="match status" value="1"/>
</dbReference>
<name>A0A285TZL6_9HYPH</name>
<dbReference type="InterPro" id="IPR007553">
    <property type="entry name" value="2-thiour_desulf"/>
</dbReference>
<dbReference type="RefSeq" id="WP_097135527.1">
    <property type="nucleotide sequence ID" value="NZ_OBQD01000001.1"/>
</dbReference>
<dbReference type="EMBL" id="OBQD01000001">
    <property type="protein sequence ID" value="SOC35095.1"/>
    <property type="molecule type" value="Genomic_DNA"/>
</dbReference>